<evidence type="ECO:0000313" key="1">
    <source>
        <dbReference type="EMBL" id="CAG8641327.1"/>
    </source>
</evidence>
<sequence length="89" mass="9987">YATANGLLKKAIQLGLDVGSSAIQDSDESDGFDSFDDNDELDSQDIENINLSLIQNPIIYTKKGALCKTRFKESYEVKQKNAERQKTKR</sequence>
<proteinExistence type="predicted"/>
<feature type="non-terminal residue" evidence="1">
    <location>
        <position position="1"/>
    </location>
</feature>
<dbReference type="Proteomes" id="UP000789920">
    <property type="component" value="Unassembled WGS sequence"/>
</dbReference>
<accession>A0ACA9NG16</accession>
<dbReference type="EMBL" id="CAJVQC010012724">
    <property type="protein sequence ID" value="CAG8641327.1"/>
    <property type="molecule type" value="Genomic_DNA"/>
</dbReference>
<keyword evidence="2" id="KW-1185">Reference proteome</keyword>
<protein>
    <submittedName>
        <fullName evidence="1">16032_t:CDS:1</fullName>
    </submittedName>
</protein>
<comment type="caution">
    <text evidence="1">The sequence shown here is derived from an EMBL/GenBank/DDBJ whole genome shotgun (WGS) entry which is preliminary data.</text>
</comment>
<gene>
    <name evidence="1" type="ORF">RPERSI_LOCUS7496</name>
</gene>
<reference evidence="1" key="1">
    <citation type="submission" date="2021-06" db="EMBL/GenBank/DDBJ databases">
        <authorList>
            <person name="Kallberg Y."/>
            <person name="Tangrot J."/>
            <person name="Rosling A."/>
        </authorList>
    </citation>
    <scope>NUCLEOTIDE SEQUENCE</scope>
    <source>
        <strain evidence="1">MA461A</strain>
    </source>
</reference>
<evidence type="ECO:0000313" key="2">
    <source>
        <dbReference type="Proteomes" id="UP000789920"/>
    </source>
</evidence>
<name>A0ACA9NG16_9GLOM</name>
<organism evidence="1 2">
    <name type="scientific">Racocetra persica</name>
    <dbReference type="NCBI Taxonomy" id="160502"/>
    <lineage>
        <taxon>Eukaryota</taxon>
        <taxon>Fungi</taxon>
        <taxon>Fungi incertae sedis</taxon>
        <taxon>Mucoromycota</taxon>
        <taxon>Glomeromycotina</taxon>
        <taxon>Glomeromycetes</taxon>
        <taxon>Diversisporales</taxon>
        <taxon>Gigasporaceae</taxon>
        <taxon>Racocetra</taxon>
    </lineage>
</organism>